<name>A0A8H7RRY4_9FUNG</name>
<evidence type="ECO:0000313" key="3">
    <source>
        <dbReference type="Proteomes" id="UP000646827"/>
    </source>
</evidence>
<feature type="compositionally biased region" description="Basic and acidic residues" evidence="1">
    <location>
        <begin position="61"/>
        <end position="79"/>
    </location>
</feature>
<feature type="region of interest" description="Disordered" evidence="1">
    <location>
        <begin position="61"/>
        <end position="84"/>
    </location>
</feature>
<dbReference type="Proteomes" id="UP000646827">
    <property type="component" value="Unassembled WGS sequence"/>
</dbReference>
<accession>A0A8H7RRY4</accession>
<organism evidence="2 3">
    <name type="scientific">Circinella minor</name>
    <dbReference type="NCBI Taxonomy" id="1195481"/>
    <lineage>
        <taxon>Eukaryota</taxon>
        <taxon>Fungi</taxon>
        <taxon>Fungi incertae sedis</taxon>
        <taxon>Mucoromycota</taxon>
        <taxon>Mucoromycotina</taxon>
        <taxon>Mucoromycetes</taxon>
        <taxon>Mucorales</taxon>
        <taxon>Lichtheimiaceae</taxon>
        <taxon>Circinella</taxon>
    </lineage>
</organism>
<keyword evidence="3" id="KW-1185">Reference proteome</keyword>
<sequence>MSKRFYGQAFVTDTTNVSVDGKLLDDEQTIRPIRQPRRMKRLLGTVKRQIFGSSYDPYQRDQVVKEKNEEGETARDERPTKRRRSIASTLINSISTVAYELFWNTGPPSITDEKQHLHHYRRRQHQQKILRGRDIDFSHFQTSSAWELRLQQAEQFIRRVCLQSQQQQQERQQRNNESSSWFGLPPFAAEAYRRAVEEDNNKWGLVSKEDYEVCFLPTVPPPKPKRNIQQQQPIVPQYQYIHNYHHCHP</sequence>
<evidence type="ECO:0000256" key="1">
    <source>
        <dbReference type="SAM" id="MobiDB-lite"/>
    </source>
</evidence>
<dbReference type="OrthoDB" id="2255891at2759"/>
<evidence type="ECO:0000313" key="2">
    <source>
        <dbReference type="EMBL" id="KAG2216122.1"/>
    </source>
</evidence>
<dbReference type="AlphaFoldDB" id="A0A8H7RRY4"/>
<comment type="caution">
    <text evidence="2">The sequence shown here is derived from an EMBL/GenBank/DDBJ whole genome shotgun (WGS) entry which is preliminary data.</text>
</comment>
<dbReference type="EMBL" id="JAEPRB010000453">
    <property type="protein sequence ID" value="KAG2216122.1"/>
    <property type="molecule type" value="Genomic_DNA"/>
</dbReference>
<proteinExistence type="predicted"/>
<gene>
    <name evidence="2" type="ORF">INT45_011322</name>
</gene>
<protein>
    <submittedName>
        <fullName evidence="2">Uncharacterized protein</fullName>
    </submittedName>
</protein>
<reference evidence="2 3" key="1">
    <citation type="submission" date="2020-12" db="EMBL/GenBank/DDBJ databases">
        <title>Metabolic potential, ecology and presence of endohyphal bacteria is reflected in genomic diversity of Mucoromycotina.</title>
        <authorList>
            <person name="Muszewska A."/>
            <person name="Okrasinska A."/>
            <person name="Steczkiewicz K."/>
            <person name="Drgas O."/>
            <person name="Orlowska M."/>
            <person name="Perlinska-Lenart U."/>
            <person name="Aleksandrzak-Piekarczyk T."/>
            <person name="Szatraj K."/>
            <person name="Zielenkiewicz U."/>
            <person name="Pilsyk S."/>
            <person name="Malc E."/>
            <person name="Mieczkowski P."/>
            <person name="Kruszewska J.S."/>
            <person name="Biernat P."/>
            <person name="Pawlowska J."/>
        </authorList>
    </citation>
    <scope>NUCLEOTIDE SEQUENCE [LARGE SCALE GENOMIC DNA]</scope>
    <source>
        <strain evidence="2 3">CBS 142.35</strain>
    </source>
</reference>